<dbReference type="EMBL" id="QGNW01001421">
    <property type="protein sequence ID" value="RVW41955.1"/>
    <property type="molecule type" value="Genomic_DNA"/>
</dbReference>
<gene>
    <name evidence="2" type="primary">AAP19-1_5</name>
    <name evidence="2" type="ORF">CK203_091882</name>
</gene>
<sequence length="304" mass="34497">MTRLRDLSSRNVSKIWDIQHPLPGQIAIINYLILNEYQSYSRIQFNETDKIHFVLLISRQGKVRLTKWYSPYTQKERTKLADDFKDYGLVHEHIQMGVGGVGIPRGGRNGACAQEVWVRAVRVALHLWGQDSFEGDLWLWTKNTTLHGQEVREDVVGSPHARRSLVLNGESLERDRGYVLDLGQKSSNDKAPSLVIANDFLENHSRNAKCTTLELYSREVASRNGSPSQDSMGDVGLLDLSFRKFVSFSKFLGLLVDGFEKEIVTLLSKLNVKKGYRLVASSDKRRPSSSSLFDRELWTVGVLT</sequence>
<evidence type="ECO:0000313" key="2">
    <source>
        <dbReference type="EMBL" id="RVW41955.1"/>
    </source>
</evidence>
<name>A0A438E2K4_VITVI</name>
<dbReference type="Proteomes" id="UP000288805">
    <property type="component" value="Unassembled WGS sequence"/>
</dbReference>
<dbReference type="Pfam" id="PF01217">
    <property type="entry name" value="Clat_adaptor_s"/>
    <property type="match status" value="1"/>
</dbReference>
<dbReference type="InterPro" id="IPR011012">
    <property type="entry name" value="Longin-like_dom_sf"/>
</dbReference>
<dbReference type="Gene3D" id="3.30.450.60">
    <property type="match status" value="1"/>
</dbReference>
<reference evidence="2 3" key="1">
    <citation type="journal article" date="2018" name="PLoS Genet.">
        <title>Population sequencing reveals clonal diversity and ancestral inbreeding in the grapevine cultivar Chardonnay.</title>
        <authorList>
            <person name="Roach M.J."/>
            <person name="Johnson D.L."/>
            <person name="Bohlmann J."/>
            <person name="van Vuuren H.J."/>
            <person name="Jones S.J."/>
            <person name="Pretorius I.S."/>
            <person name="Schmidt S.A."/>
            <person name="Borneman A.R."/>
        </authorList>
    </citation>
    <scope>NUCLEOTIDE SEQUENCE [LARGE SCALE GENOMIC DNA]</scope>
    <source>
        <strain evidence="3">cv. Chardonnay</strain>
        <tissue evidence="2">Leaf</tissue>
    </source>
</reference>
<feature type="domain" description="AP complex mu/sigma subunit" evidence="1">
    <location>
        <begin position="51"/>
        <end position="84"/>
    </location>
</feature>
<accession>A0A438E2K4</accession>
<dbReference type="SUPFAM" id="SSF64356">
    <property type="entry name" value="SNARE-like"/>
    <property type="match status" value="1"/>
</dbReference>
<dbReference type="AlphaFoldDB" id="A0A438E2K4"/>
<protein>
    <submittedName>
        <fullName evidence="2">AP-1 complex subunit sigma-1</fullName>
    </submittedName>
</protein>
<evidence type="ECO:0000313" key="3">
    <source>
        <dbReference type="Proteomes" id="UP000288805"/>
    </source>
</evidence>
<proteinExistence type="predicted"/>
<comment type="caution">
    <text evidence="2">The sequence shown here is derived from an EMBL/GenBank/DDBJ whole genome shotgun (WGS) entry which is preliminary data.</text>
</comment>
<dbReference type="InterPro" id="IPR022775">
    <property type="entry name" value="AP_mu_sigma_su"/>
</dbReference>
<evidence type="ECO:0000259" key="1">
    <source>
        <dbReference type="Pfam" id="PF01217"/>
    </source>
</evidence>
<organism evidence="2 3">
    <name type="scientific">Vitis vinifera</name>
    <name type="common">Grape</name>
    <dbReference type="NCBI Taxonomy" id="29760"/>
    <lineage>
        <taxon>Eukaryota</taxon>
        <taxon>Viridiplantae</taxon>
        <taxon>Streptophyta</taxon>
        <taxon>Embryophyta</taxon>
        <taxon>Tracheophyta</taxon>
        <taxon>Spermatophyta</taxon>
        <taxon>Magnoliopsida</taxon>
        <taxon>eudicotyledons</taxon>
        <taxon>Gunneridae</taxon>
        <taxon>Pentapetalae</taxon>
        <taxon>rosids</taxon>
        <taxon>Vitales</taxon>
        <taxon>Vitaceae</taxon>
        <taxon>Viteae</taxon>
        <taxon>Vitis</taxon>
    </lineage>
</organism>